<reference evidence="2 3" key="1">
    <citation type="submission" date="2018-08" db="EMBL/GenBank/DDBJ databases">
        <title>Complete genome of the Arcobacter suis type strain LMG 26152.</title>
        <authorList>
            <person name="Miller W.G."/>
            <person name="Yee E."/>
            <person name="Bono J.L."/>
        </authorList>
    </citation>
    <scope>NUCLEOTIDE SEQUENCE [LARGE SCALE GENOMIC DNA]</scope>
    <source>
        <strain evidence="2 3">CECT 7833</strain>
    </source>
</reference>
<dbReference type="PROSITE" id="PS51725">
    <property type="entry name" value="ABM"/>
    <property type="match status" value="1"/>
</dbReference>
<dbReference type="GO" id="GO:0004497">
    <property type="term" value="F:monooxygenase activity"/>
    <property type="evidence" value="ECO:0007669"/>
    <property type="project" value="UniProtKB-KW"/>
</dbReference>
<dbReference type="Pfam" id="PF03992">
    <property type="entry name" value="ABM"/>
    <property type="match status" value="1"/>
</dbReference>
<dbReference type="PANTHER" id="PTHR33336:SF3">
    <property type="entry name" value="ABM DOMAIN-CONTAINING PROTEIN"/>
    <property type="match status" value="1"/>
</dbReference>
<protein>
    <submittedName>
        <fullName evidence="2">Quinol monooxygenase</fullName>
    </submittedName>
</protein>
<evidence type="ECO:0000259" key="1">
    <source>
        <dbReference type="PROSITE" id="PS51725"/>
    </source>
</evidence>
<keyword evidence="3" id="KW-1185">Reference proteome</keyword>
<dbReference type="KEGG" id="asui:ASUIS_1486"/>
<dbReference type="SUPFAM" id="SSF54909">
    <property type="entry name" value="Dimeric alpha+beta barrel"/>
    <property type="match status" value="1"/>
</dbReference>
<dbReference type="Proteomes" id="UP000263040">
    <property type="component" value="Chromosome"/>
</dbReference>
<proteinExistence type="predicted"/>
<evidence type="ECO:0000313" key="3">
    <source>
        <dbReference type="Proteomes" id="UP000263040"/>
    </source>
</evidence>
<keyword evidence="2" id="KW-0560">Oxidoreductase</keyword>
<organism evidence="2 3">
    <name type="scientific">Arcobacter suis CECT 7833</name>
    <dbReference type="NCBI Taxonomy" id="663365"/>
    <lineage>
        <taxon>Bacteria</taxon>
        <taxon>Pseudomonadati</taxon>
        <taxon>Campylobacterota</taxon>
        <taxon>Epsilonproteobacteria</taxon>
        <taxon>Campylobacterales</taxon>
        <taxon>Arcobacteraceae</taxon>
        <taxon>Arcobacter</taxon>
    </lineage>
</organism>
<name>A0AAD0WR58_9BACT</name>
<dbReference type="EMBL" id="CP032100">
    <property type="protein sequence ID" value="AXX89967.1"/>
    <property type="molecule type" value="Genomic_DNA"/>
</dbReference>
<feature type="domain" description="ABM" evidence="1">
    <location>
        <begin position="4"/>
        <end position="93"/>
    </location>
</feature>
<evidence type="ECO:0000313" key="2">
    <source>
        <dbReference type="EMBL" id="AXX89967.1"/>
    </source>
</evidence>
<dbReference type="PANTHER" id="PTHR33336">
    <property type="entry name" value="QUINOL MONOOXYGENASE YGIN-RELATED"/>
    <property type="match status" value="1"/>
</dbReference>
<dbReference type="AlphaFoldDB" id="A0AAD0WR58"/>
<dbReference type="RefSeq" id="WP_118886491.1">
    <property type="nucleotide sequence ID" value="NZ_CP032100.1"/>
</dbReference>
<gene>
    <name evidence="2" type="ORF">ASUIS_1486</name>
</gene>
<sequence>MKNIVIVANIKVKEEFTDEVYSELVKLYEATHKYDEGCIQYELHKDLSDKNSFTFVETWENSEFLALHEQKEHFKTFVAKIENKIENLSISKLEKLDI</sequence>
<dbReference type="InterPro" id="IPR011008">
    <property type="entry name" value="Dimeric_a/b-barrel"/>
</dbReference>
<dbReference type="InterPro" id="IPR050744">
    <property type="entry name" value="AI-2_Isomerase_LsrG"/>
</dbReference>
<accession>A0AAD0WR58</accession>
<dbReference type="Gene3D" id="3.30.70.100">
    <property type="match status" value="1"/>
</dbReference>
<dbReference type="InterPro" id="IPR007138">
    <property type="entry name" value="ABM_dom"/>
</dbReference>
<keyword evidence="2" id="KW-0503">Monooxygenase</keyword>